<dbReference type="Gene3D" id="3.40.50.300">
    <property type="entry name" value="P-loop containing nucleotide triphosphate hydrolases"/>
    <property type="match status" value="1"/>
</dbReference>
<dbReference type="InterPro" id="IPR027417">
    <property type="entry name" value="P-loop_NTPase"/>
</dbReference>
<accession>A0A7R9U1Q4</accession>
<reference evidence="1" key="1">
    <citation type="submission" date="2021-01" db="EMBL/GenBank/DDBJ databases">
        <authorList>
            <person name="Corre E."/>
            <person name="Pelletier E."/>
            <person name="Niang G."/>
            <person name="Scheremetjew M."/>
            <person name="Finn R."/>
            <person name="Kale V."/>
            <person name="Holt S."/>
            <person name="Cochrane G."/>
            <person name="Meng A."/>
            <person name="Brown T."/>
            <person name="Cohen L."/>
        </authorList>
    </citation>
    <scope>NUCLEOTIDE SEQUENCE</scope>
    <source>
        <strain evidence="1">CCMP2078</strain>
    </source>
</reference>
<dbReference type="EMBL" id="HBEA01001626">
    <property type="protein sequence ID" value="CAD8251715.1"/>
    <property type="molecule type" value="Transcribed_RNA"/>
</dbReference>
<gene>
    <name evidence="1" type="ORF">PPYR1160_LOCUS1206</name>
</gene>
<evidence type="ECO:0008006" key="2">
    <source>
        <dbReference type="Google" id="ProtNLM"/>
    </source>
</evidence>
<dbReference type="SUPFAM" id="SSF52540">
    <property type="entry name" value="P-loop containing nucleoside triphosphate hydrolases"/>
    <property type="match status" value="1"/>
</dbReference>
<evidence type="ECO:0000313" key="1">
    <source>
        <dbReference type="EMBL" id="CAD8251715.1"/>
    </source>
</evidence>
<proteinExistence type="predicted"/>
<organism evidence="1">
    <name type="scientific">Pinguiococcus pyrenoidosus</name>
    <dbReference type="NCBI Taxonomy" id="172671"/>
    <lineage>
        <taxon>Eukaryota</taxon>
        <taxon>Sar</taxon>
        <taxon>Stramenopiles</taxon>
        <taxon>Ochrophyta</taxon>
        <taxon>Pinguiophyceae</taxon>
        <taxon>Pinguiochrysidales</taxon>
        <taxon>Pinguiochrysidaceae</taxon>
        <taxon>Pinguiococcus</taxon>
    </lineage>
</organism>
<name>A0A7R9U1Q4_9STRA</name>
<protein>
    <recommendedName>
        <fullName evidence="2">ATPase AAA-type core domain-containing protein</fullName>
    </recommendedName>
</protein>
<sequence length="757" mass="86490">MASAKRAVKKPTEYVTIVFSELSYREPRNHDWKVEDYVNHAMKKTGVRRDLSSCELKDEGGNILNPQSKCVKLTTIRVDHAGGHQSEWDGTVILQAENLFKLTLEIRNEEGWREWSVKELLKHARSKASSYDTEEARDSAGFTVQMMPYGPNKLADAFPMPGVYDRFYLLNVKMSRISINEILRDLPRRNNNHIFVSLVYAGVLLPKMCLGSAQTIERVMDSDILDVSATASIQSLFFIAQTGKGKSSLGRALSWMNQRHKLNRNFEKACLYNVSSYREACKVVHITARRGSSGEDEQSWQTIEGRVIQQYVLDRTRKRTQSSQLLENMSDIWRQCFDTELMADDPIQGDAPTALYLKRKDRSDSPLEPISRWSDGQKAAFCALYLVMRPGVSQDLPHLFIVDEPEAHTELGSAIPFWAHIMKWHESSLFVFLTQSVRLLQRFQGTSKIYVLQDCFHEQEGLSPTTQFFWTDFTSIDKISTLDVLIEGGSNQVLFCEGEEGSLDKLVYALVYQNAHVLPVGSCSDVVQKSEAYRKSCHGRPGKGNKKIKAIIDKDLRLKHPDRVAVLETSDVESLLCTEGVAEVVRKRFSDGGRDQVKAKIWQRLLEGFVQNDEEIQIQVEKFTEENSPTGGDNSWILDKDKLATITRYFNLTEDQVKHARASDKAERISLTDADVETFESNLRSVQTLDEFCKVWKLKSNSRDRRKNRSLMAELSQAVFGNACSYKKNVRKLLMRRDDELRDALIPYMPEELEELL</sequence>
<dbReference type="AlphaFoldDB" id="A0A7R9U1Q4"/>